<name>A0AAU8JH92_9CYAN</name>
<reference evidence="1" key="1">
    <citation type="submission" date="2024-07" db="EMBL/GenBank/DDBJ databases">
        <authorList>
            <person name="Kim Y.J."/>
            <person name="Jeong J.Y."/>
        </authorList>
    </citation>
    <scope>NUCLEOTIDE SEQUENCE</scope>
    <source>
        <strain evidence="1">GIHE-MW2</strain>
    </source>
</reference>
<gene>
    <name evidence="1" type="ORF">ABWT76_001017</name>
</gene>
<organism evidence="1">
    <name type="scientific">Planktothricoides raciborskii GIHE-MW2</name>
    <dbReference type="NCBI Taxonomy" id="2792601"/>
    <lineage>
        <taxon>Bacteria</taxon>
        <taxon>Bacillati</taxon>
        <taxon>Cyanobacteriota</taxon>
        <taxon>Cyanophyceae</taxon>
        <taxon>Oscillatoriophycideae</taxon>
        <taxon>Oscillatoriales</taxon>
        <taxon>Oscillatoriaceae</taxon>
        <taxon>Planktothricoides</taxon>
    </lineage>
</organism>
<dbReference type="AlphaFoldDB" id="A0AAU8JH92"/>
<dbReference type="NCBIfam" id="NF037964">
    <property type="entry name" value="HetZ_related"/>
    <property type="match status" value="1"/>
</dbReference>
<dbReference type="RefSeq" id="WP_054466513.1">
    <property type="nucleotide sequence ID" value="NZ_CP159837.1"/>
</dbReference>
<dbReference type="InterPro" id="IPR049910">
    <property type="entry name" value="HetZ-rel"/>
</dbReference>
<protein>
    <submittedName>
        <fullName evidence="1">HetZ-related protein</fullName>
    </submittedName>
</protein>
<evidence type="ECO:0000313" key="1">
    <source>
        <dbReference type="EMBL" id="XCM38185.1"/>
    </source>
</evidence>
<dbReference type="EMBL" id="CP159837">
    <property type="protein sequence ID" value="XCM38185.1"/>
    <property type="molecule type" value="Genomic_DNA"/>
</dbReference>
<proteinExistence type="predicted"/>
<accession>A0AAU8JH92</accession>
<sequence length="423" mass="49044">MNVKLANSVNRNAETKIAAQETMTLNDDRSVNLSPLATETEVEGMDLETLMNELLSELLTKLKTASSSAPEVARRIAEEVNRICTKSDRIQKSGKVQYWQVNLGRQRLQKCVEYFRLGSRQGRVELHAQLSSMVYRHISSNQYLTFQARYNLIEDFLQNFYIEVLRAFRREHDVPEDYTPRTQLQLAEYMAFTEQYAKRRINLPGYRNQQLIILRAQGFAYGQPQETVMDIEQTVEFPKGEEAEKHGRSYAAQQVREQMISETVDPADAVLRDRVVAELIQYLQDQGQPDCVNYLVLKLKDLSAPDIDEILGLTPRQRDYLQQRFKYHVEKFARSSSQWKLVHQWLGADLDQNLGMSLQEWQAFQGKLSAEQFQLLQLKRHHATDQEIAAAIKCTVKQAQKRWSAILQMAWEARNAENNPENP</sequence>